<comment type="caution">
    <text evidence="2">The sequence shown here is derived from an EMBL/GenBank/DDBJ whole genome shotgun (WGS) entry which is preliminary data.</text>
</comment>
<accession>A0A834T924</accession>
<gene>
    <name evidence="2" type="ORF">G2W53_030346</name>
</gene>
<protein>
    <submittedName>
        <fullName evidence="2">Uncharacterized protein</fullName>
    </submittedName>
</protein>
<reference evidence="2" key="1">
    <citation type="submission" date="2020-09" db="EMBL/GenBank/DDBJ databases">
        <title>Genome-Enabled Discovery of Anthraquinone Biosynthesis in Senna tora.</title>
        <authorList>
            <person name="Kang S.-H."/>
            <person name="Pandey R.P."/>
            <person name="Lee C.-M."/>
            <person name="Sim J.-S."/>
            <person name="Jeong J.-T."/>
            <person name="Choi B.-S."/>
            <person name="Jung M."/>
            <person name="Ginzburg D."/>
            <person name="Zhao K."/>
            <person name="Won S.Y."/>
            <person name="Oh T.-J."/>
            <person name="Yu Y."/>
            <person name="Kim N.-H."/>
            <person name="Lee O.R."/>
            <person name="Lee T.-H."/>
            <person name="Bashyal P."/>
            <person name="Kim T.-S."/>
            <person name="Lee W.-H."/>
            <person name="Kawkins C."/>
            <person name="Kim C.-K."/>
            <person name="Kim J.S."/>
            <person name="Ahn B.O."/>
            <person name="Rhee S.Y."/>
            <person name="Sohng J.K."/>
        </authorList>
    </citation>
    <scope>NUCLEOTIDE SEQUENCE</scope>
    <source>
        <tissue evidence="2">Leaf</tissue>
    </source>
</reference>
<dbReference type="AlphaFoldDB" id="A0A834T924"/>
<sequence length="35" mass="3841">MSSSASDKLLLNPWPDSLDHEVSNSNSSPFYGLMN</sequence>
<organism evidence="2 3">
    <name type="scientific">Senna tora</name>
    <dbReference type="NCBI Taxonomy" id="362788"/>
    <lineage>
        <taxon>Eukaryota</taxon>
        <taxon>Viridiplantae</taxon>
        <taxon>Streptophyta</taxon>
        <taxon>Embryophyta</taxon>
        <taxon>Tracheophyta</taxon>
        <taxon>Spermatophyta</taxon>
        <taxon>Magnoliopsida</taxon>
        <taxon>eudicotyledons</taxon>
        <taxon>Gunneridae</taxon>
        <taxon>Pentapetalae</taxon>
        <taxon>rosids</taxon>
        <taxon>fabids</taxon>
        <taxon>Fabales</taxon>
        <taxon>Fabaceae</taxon>
        <taxon>Caesalpinioideae</taxon>
        <taxon>Cassia clade</taxon>
        <taxon>Senna</taxon>
    </lineage>
</organism>
<dbReference type="Proteomes" id="UP000634136">
    <property type="component" value="Unassembled WGS sequence"/>
</dbReference>
<proteinExistence type="predicted"/>
<keyword evidence="3" id="KW-1185">Reference proteome</keyword>
<dbReference type="EMBL" id="JAAIUW010000009">
    <property type="protein sequence ID" value="KAF7816377.1"/>
    <property type="molecule type" value="Genomic_DNA"/>
</dbReference>
<evidence type="ECO:0000313" key="2">
    <source>
        <dbReference type="EMBL" id="KAF7816377.1"/>
    </source>
</evidence>
<evidence type="ECO:0000256" key="1">
    <source>
        <dbReference type="SAM" id="MobiDB-lite"/>
    </source>
</evidence>
<name>A0A834T924_9FABA</name>
<evidence type="ECO:0000313" key="3">
    <source>
        <dbReference type="Proteomes" id="UP000634136"/>
    </source>
</evidence>
<feature type="region of interest" description="Disordered" evidence="1">
    <location>
        <begin position="1"/>
        <end position="35"/>
    </location>
</feature>